<organism evidence="3">
    <name type="scientific">Drosophila sechellia</name>
    <name type="common">Fruit fly</name>
    <dbReference type="NCBI Taxonomy" id="7238"/>
    <lineage>
        <taxon>Eukaryota</taxon>
        <taxon>Metazoa</taxon>
        <taxon>Ecdysozoa</taxon>
        <taxon>Arthropoda</taxon>
        <taxon>Hexapoda</taxon>
        <taxon>Insecta</taxon>
        <taxon>Pterygota</taxon>
        <taxon>Neoptera</taxon>
        <taxon>Endopterygota</taxon>
        <taxon>Diptera</taxon>
        <taxon>Brachycera</taxon>
        <taxon>Muscomorpha</taxon>
        <taxon>Ephydroidea</taxon>
        <taxon>Drosophilidae</taxon>
        <taxon>Drosophila</taxon>
        <taxon>Sophophora</taxon>
    </lineage>
</organism>
<reference evidence="2 3" key="1">
    <citation type="journal article" date="2007" name="Nature">
        <title>Evolution of genes and genomes on the Drosophila phylogeny.</title>
        <authorList>
            <consortium name="Drosophila 12 Genomes Consortium"/>
            <person name="Clark A.G."/>
            <person name="Eisen M.B."/>
            <person name="Smith D.R."/>
            <person name="Bergman C.M."/>
            <person name="Oliver B."/>
            <person name="Markow T.A."/>
            <person name="Kaufman T.C."/>
            <person name="Kellis M."/>
            <person name="Gelbart W."/>
            <person name="Iyer V.N."/>
            <person name="Pollard D.A."/>
            <person name="Sackton T.B."/>
            <person name="Larracuente A.M."/>
            <person name="Singh N.D."/>
            <person name="Abad J.P."/>
            <person name="Abt D.N."/>
            <person name="Adryan B."/>
            <person name="Aguade M."/>
            <person name="Akashi H."/>
            <person name="Anderson W.W."/>
            <person name="Aquadro C.F."/>
            <person name="Ardell D.H."/>
            <person name="Arguello R."/>
            <person name="Artieri C.G."/>
            <person name="Barbash D.A."/>
            <person name="Barker D."/>
            <person name="Barsanti P."/>
            <person name="Batterham P."/>
            <person name="Batzoglou S."/>
            <person name="Begun D."/>
            <person name="Bhutkar A."/>
            <person name="Blanco E."/>
            <person name="Bosak S.A."/>
            <person name="Bradley R.K."/>
            <person name="Brand A.D."/>
            <person name="Brent M.R."/>
            <person name="Brooks A.N."/>
            <person name="Brown R.H."/>
            <person name="Butlin R.K."/>
            <person name="Caggese C."/>
            <person name="Calvi B.R."/>
            <person name="Bernardo de Carvalho A."/>
            <person name="Caspi A."/>
            <person name="Castrezana S."/>
            <person name="Celniker S.E."/>
            <person name="Chang J.L."/>
            <person name="Chapple C."/>
            <person name="Chatterji S."/>
            <person name="Chinwalla A."/>
            <person name="Civetta A."/>
            <person name="Clifton S.W."/>
            <person name="Comeron J.M."/>
            <person name="Costello J.C."/>
            <person name="Coyne J.A."/>
            <person name="Daub J."/>
            <person name="David R.G."/>
            <person name="Delcher A.L."/>
            <person name="Delehaunty K."/>
            <person name="Do C.B."/>
            <person name="Ebling H."/>
            <person name="Edwards K."/>
            <person name="Eickbush T."/>
            <person name="Evans J.D."/>
            <person name="Filipski A."/>
            <person name="Findeiss S."/>
            <person name="Freyhult E."/>
            <person name="Fulton L."/>
            <person name="Fulton R."/>
            <person name="Garcia A.C."/>
            <person name="Gardiner A."/>
            <person name="Garfield D.A."/>
            <person name="Garvin B.E."/>
            <person name="Gibson G."/>
            <person name="Gilbert D."/>
            <person name="Gnerre S."/>
            <person name="Godfrey J."/>
            <person name="Good R."/>
            <person name="Gotea V."/>
            <person name="Gravely B."/>
            <person name="Greenberg A.J."/>
            <person name="Griffiths-Jones S."/>
            <person name="Gross S."/>
            <person name="Guigo R."/>
            <person name="Gustafson E.A."/>
            <person name="Haerty W."/>
            <person name="Hahn M.W."/>
            <person name="Halligan D.L."/>
            <person name="Halpern A.L."/>
            <person name="Halter G.M."/>
            <person name="Han M.V."/>
            <person name="Heger A."/>
            <person name="Hillier L."/>
            <person name="Hinrichs A.S."/>
            <person name="Holmes I."/>
            <person name="Hoskins R.A."/>
            <person name="Hubisz M.J."/>
            <person name="Hultmark D."/>
            <person name="Huntley M.A."/>
            <person name="Jaffe D.B."/>
            <person name="Jagadeeshan S."/>
            <person name="Jeck W.R."/>
            <person name="Johnson J."/>
            <person name="Jones C.D."/>
            <person name="Jordan W.C."/>
            <person name="Karpen G.H."/>
            <person name="Kataoka E."/>
            <person name="Keightley P.D."/>
            <person name="Kheradpour P."/>
            <person name="Kirkness E.F."/>
            <person name="Koerich L.B."/>
            <person name="Kristiansen K."/>
            <person name="Kudrna D."/>
            <person name="Kulathinal R.J."/>
            <person name="Kumar S."/>
            <person name="Kwok R."/>
            <person name="Lander E."/>
            <person name="Langley C.H."/>
            <person name="Lapoint R."/>
            <person name="Lazzaro B.P."/>
            <person name="Lee S.J."/>
            <person name="Levesque L."/>
            <person name="Li R."/>
            <person name="Lin C.F."/>
            <person name="Lin M.F."/>
            <person name="Lindblad-Toh K."/>
            <person name="Llopart A."/>
            <person name="Long M."/>
            <person name="Low L."/>
            <person name="Lozovsky E."/>
            <person name="Lu J."/>
            <person name="Luo M."/>
            <person name="Machado C.A."/>
            <person name="Makalowski W."/>
            <person name="Marzo M."/>
            <person name="Matsuda M."/>
            <person name="Matzkin L."/>
            <person name="McAllister B."/>
            <person name="McBride C.S."/>
            <person name="McKernan B."/>
            <person name="McKernan K."/>
            <person name="Mendez-Lago M."/>
            <person name="Minx P."/>
            <person name="Mollenhauer M.U."/>
            <person name="Montooth K."/>
            <person name="Mount S.M."/>
            <person name="Mu X."/>
            <person name="Myers E."/>
            <person name="Negre B."/>
            <person name="Newfeld S."/>
            <person name="Nielsen R."/>
            <person name="Noor M.A."/>
            <person name="O'Grady P."/>
            <person name="Pachter L."/>
            <person name="Papaceit M."/>
            <person name="Parisi M.J."/>
            <person name="Parisi M."/>
            <person name="Parts L."/>
            <person name="Pedersen J.S."/>
            <person name="Pesole G."/>
            <person name="Phillippy A.M."/>
            <person name="Ponting C.P."/>
            <person name="Pop M."/>
            <person name="Porcelli D."/>
            <person name="Powell J.R."/>
            <person name="Prohaska S."/>
            <person name="Pruitt K."/>
            <person name="Puig M."/>
            <person name="Quesneville H."/>
            <person name="Ram K.R."/>
            <person name="Rand D."/>
            <person name="Rasmussen M.D."/>
            <person name="Reed L.K."/>
            <person name="Reenan R."/>
            <person name="Reily A."/>
            <person name="Remington K.A."/>
            <person name="Rieger T.T."/>
            <person name="Ritchie M.G."/>
            <person name="Robin C."/>
            <person name="Rogers Y.H."/>
            <person name="Rohde C."/>
            <person name="Rozas J."/>
            <person name="Rubenfield M.J."/>
            <person name="Ruiz A."/>
            <person name="Russo S."/>
            <person name="Salzberg S.L."/>
            <person name="Sanchez-Gracia A."/>
            <person name="Saranga D.J."/>
            <person name="Sato H."/>
            <person name="Schaeffer S.W."/>
            <person name="Schatz M.C."/>
            <person name="Schlenke T."/>
            <person name="Schwartz R."/>
            <person name="Segarra C."/>
            <person name="Singh R.S."/>
            <person name="Sirot L."/>
            <person name="Sirota M."/>
            <person name="Sisneros N.B."/>
            <person name="Smith C.D."/>
            <person name="Smith T.F."/>
            <person name="Spieth J."/>
            <person name="Stage D.E."/>
            <person name="Stark A."/>
            <person name="Stephan W."/>
            <person name="Strausberg R.L."/>
            <person name="Strempel S."/>
            <person name="Sturgill D."/>
            <person name="Sutton G."/>
            <person name="Sutton G.G."/>
            <person name="Tao W."/>
            <person name="Teichmann S."/>
            <person name="Tobari Y.N."/>
            <person name="Tomimura Y."/>
            <person name="Tsolas J.M."/>
            <person name="Valente V.L."/>
            <person name="Venter E."/>
            <person name="Venter J.C."/>
            <person name="Vicario S."/>
            <person name="Vieira F.G."/>
            <person name="Vilella A.J."/>
            <person name="Villasante A."/>
            <person name="Walenz B."/>
            <person name="Wang J."/>
            <person name="Wasserman M."/>
            <person name="Watts T."/>
            <person name="Wilson D."/>
            <person name="Wilson R.K."/>
            <person name="Wing R.A."/>
            <person name="Wolfner M.F."/>
            <person name="Wong A."/>
            <person name="Wong G.K."/>
            <person name="Wu C.I."/>
            <person name="Wu G."/>
            <person name="Yamamoto D."/>
            <person name="Yang H.P."/>
            <person name="Yang S.P."/>
            <person name="Yorke J.A."/>
            <person name="Yoshida K."/>
            <person name="Zdobnov E."/>
            <person name="Zhang P."/>
            <person name="Zhang Y."/>
            <person name="Zimin A.V."/>
            <person name="Baldwin J."/>
            <person name="Abdouelleil A."/>
            <person name="Abdulkadir J."/>
            <person name="Abebe A."/>
            <person name="Abera B."/>
            <person name="Abreu J."/>
            <person name="Acer S.C."/>
            <person name="Aftuck L."/>
            <person name="Alexander A."/>
            <person name="An P."/>
            <person name="Anderson E."/>
            <person name="Anderson S."/>
            <person name="Arachi H."/>
            <person name="Azer M."/>
            <person name="Bachantsang P."/>
            <person name="Barry A."/>
            <person name="Bayul T."/>
            <person name="Berlin A."/>
            <person name="Bessette D."/>
            <person name="Bloom T."/>
            <person name="Blye J."/>
            <person name="Boguslavskiy L."/>
            <person name="Bonnet C."/>
            <person name="Boukhgalter B."/>
            <person name="Bourzgui I."/>
            <person name="Brown A."/>
            <person name="Cahill P."/>
            <person name="Channer S."/>
            <person name="Cheshatsang Y."/>
            <person name="Chuda L."/>
            <person name="Citroen M."/>
            <person name="Collymore A."/>
            <person name="Cooke P."/>
            <person name="Costello M."/>
            <person name="D'Aco K."/>
            <person name="Daza R."/>
            <person name="De Haan G."/>
            <person name="DeGray S."/>
            <person name="DeMaso C."/>
            <person name="Dhargay N."/>
            <person name="Dooley K."/>
            <person name="Dooley E."/>
            <person name="Doricent M."/>
            <person name="Dorje P."/>
            <person name="Dorjee K."/>
            <person name="Dupes A."/>
            <person name="Elong R."/>
            <person name="Falk J."/>
            <person name="Farina A."/>
            <person name="Faro S."/>
            <person name="Ferguson D."/>
            <person name="Fisher S."/>
            <person name="Foley C.D."/>
            <person name="Franke A."/>
            <person name="Friedrich D."/>
            <person name="Gadbois L."/>
            <person name="Gearin G."/>
            <person name="Gearin C.R."/>
            <person name="Giannoukos G."/>
            <person name="Goode T."/>
            <person name="Graham J."/>
            <person name="Grandbois E."/>
            <person name="Grewal S."/>
            <person name="Gyaltsen K."/>
            <person name="Hafez N."/>
            <person name="Hagos B."/>
            <person name="Hall J."/>
            <person name="Henson C."/>
            <person name="Hollinger A."/>
            <person name="Honan T."/>
            <person name="Huard M.D."/>
            <person name="Hughes L."/>
            <person name="Hurhula B."/>
            <person name="Husby M.E."/>
            <person name="Kamat A."/>
            <person name="Kanga B."/>
            <person name="Kashin S."/>
            <person name="Khazanovich D."/>
            <person name="Kisner P."/>
            <person name="Lance K."/>
            <person name="Lara M."/>
            <person name="Lee W."/>
            <person name="Lennon N."/>
            <person name="Letendre F."/>
            <person name="LeVine R."/>
            <person name="Lipovsky A."/>
            <person name="Liu X."/>
            <person name="Liu J."/>
            <person name="Liu S."/>
            <person name="Lokyitsang T."/>
            <person name="Lokyitsang Y."/>
            <person name="Lubonja R."/>
            <person name="Lui A."/>
            <person name="MacDonald P."/>
            <person name="Magnisalis V."/>
            <person name="Maru K."/>
            <person name="Matthews C."/>
            <person name="McCusker W."/>
            <person name="McDonough S."/>
            <person name="Mehta T."/>
            <person name="Meldrim J."/>
            <person name="Meneus L."/>
            <person name="Mihai O."/>
            <person name="Mihalev A."/>
            <person name="Mihova T."/>
            <person name="Mittelman R."/>
            <person name="Mlenga V."/>
            <person name="Montmayeur A."/>
            <person name="Mulrain L."/>
            <person name="Navidi A."/>
            <person name="Naylor J."/>
            <person name="Negash T."/>
            <person name="Nguyen T."/>
            <person name="Nguyen N."/>
            <person name="Nicol R."/>
            <person name="Norbu C."/>
            <person name="Norbu N."/>
            <person name="Novod N."/>
            <person name="O'Neill B."/>
            <person name="Osman S."/>
            <person name="Markiewicz E."/>
            <person name="Oyono O.L."/>
            <person name="Patti C."/>
            <person name="Phunkhang P."/>
            <person name="Pierre F."/>
            <person name="Priest M."/>
            <person name="Raghuraman S."/>
            <person name="Rege F."/>
            <person name="Reyes R."/>
            <person name="Rise C."/>
            <person name="Rogov P."/>
            <person name="Ross K."/>
            <person name="Ryan E."/>
            <person name="Settipalli S."/>
            <person name="Shea T."/>
            <person name="Sherpa N."/>
            <person name="Shi L."/>
            <person name="Shih D."/>
            <person name="Sparrow T."/>
            <person name="Spaulding J."/>
            <person name="Stalker J."/>
            <person name="Stange-Thomann N."/>
            <person name="Stavropoulos S."/>
            <person name="Stone C."/>
            <person name="Strader C."/>
            <person name="Tesfaye S."/>
            <person name="Thomson T."/>
            <person name="Thoulutsang Y."/>
            <person name="Thoulutsang D."/>
            <person name="Topham K."/>
            <person name="Topping I."/>
            <person name="Tsamla T."/>
            <person name="Vassiliev H."/>
            <person name="Vo A."/>
            <person name="Wangchuk T."/>
            <person name="Wangdi T."/>
            <person name="Weiand M."/>
            <person name="Wilkinson J."/>
            <person name="Wilson A."/>
            <person name="Yadav S."/>
            <person name="Young G."/>
            <person name="Yu Q."/>
            <person name="Zembek L."/>
            <person name="Zhong D."/>
            <person name="Zimmer A."/>
            <person name="Zwirko Z."/>
            <person name="Jaffe D.B."/>
            <person name="Alvarez P."/>
            <person name="Brockman W."/>
            <person name="Butler J."/>
            <person name="Chin C."/>
            <person name="Gnerre S."/>
            <person name="Grabherr M."/>
            <person name="Kleber M."/>
            <person name="Mauceli E."/>
            <person name="MacCallum I."/>
        </authorList>
    </citation>
    <scope>NUCLEOTIDE SEQUENCE [LARGE SCALE GENOMIC DNA]</scope>
    <source>
        <strain evidence="3">Rob3c / Tucson 14021-0248.25</strain>
    </source>
</reference>
<feature type="compositionally biased region" description="Polar residues" evidence="1">
    <location>
        <begin position="90"/>
        <end position="99"/>
    </location>
</feature>
<keyword evidence="3" id="KW-1185">Reference proteome</keyword>
<proteinExistence type="predicted"/>
<gene>
    <name evidence="2" type="primary">Dsec\GM18455</name>
    <name evidence="2" type="ORF">Dsec_GM18455</name>
</gene>
<evidence type="ECO:0000313" key="2">
    <source>
        <dbReference type="EMBL" id="EDW54206.1"/>
    </source>
</evidence>
<dbReference type="Proteomes" id="UP000001292">
    <property type="component" value="Unassembled WGS sequence"/>
</dbReference>
<accession>B4I361</accession>
<protein>
    <submittedName>
        <fullName evidence="2">GM18455</fullName>
    </submittedName>
</protein>
<dbReference type="AlphaFoldDB" id="B4I361"/>
<evidence type="ECO:0000313" key="3">
    <source>
        <dbReference type="Proteomes" id="UP000001292"/>
    </source>
</evidence>
<dbReference type="HOGENOM" id="CLU_2052050_0_0_1"/>
<name>B4I361_DROSE</name>
<dbReference type="EMBL" id="CH480820">
    <property type="protein sequence ID" value="EDW54206.1"/>
    <property type="molecule type" value="Genomic_DNA"/>
</dbReference>
<feature type="region of interest" description="Disordered" evidence="1">
    <location>
        <begin position="90"/>
        <end position="120"/>
    </location>
</feature>
<sequence>MLIEALIKCWATGKDNRKGKGLEMWDVSGERWAWEWQRDEKDEQPTTLDLVSCSSSCKRESREQQRTMDGGRRTKDVVLLQLSQLEFSNRSGLATQQKPAHTPSRMHWQKSGGSSGTKLV</sequence>
<evidence type="ECO:0000256" key="1">
    <source>
        <dbReference type="SAM" id="MobiDB-lite"/>
    </source>
</evidence>